<dbReference type="EMBL" id="QTSX02006708">
    <property type="protein sequence ID" value="KAJ9052309.1"/>
    <property type="molecule type" value="Genomic_DNA"/>
</dbReference>
<organism evidence="1 2">
    <name type="scientific">Entomophthora muscae</name>
    <dbReference type="NCBI Taxonomy" id="34485"/>
    <lineage>
        <taxon>Eukaryota</taxon>
        <taxon>Fungi</taxon>
        <taxon>Fungi incertae sedis</taxon>
        <taxon>Zoopagomycota</taxon>
        <taxon>Entomophthoromycotina</taxon>
        <taxon>Entomophthoromycetes</taxon>
        <taxon>Entomophthorales</taxon>
        <taxon>Entomophthoraceae</taxon>
        <taxon>Entomophthora</taxon>
    </lineage>
</organism>
<gene>
    <name evidence="1" type="ORF">DSO57_1035588</name>
</gene>
<reference evidence="1" key="1">
    <citation type="submission" date="2022-04" db="EMBL/GenBank/DDBJ databases">
        <title>Genome of the entomopathogenic fungus Entomophthora muscae.</title>
        <authorList>
            <person name="Elya C."/>
            <person name="Lovett B.R."/>
            <person name="Lee E."/>
            <person name="Macias A.M."/>
            <person name="Hajek A.E."/>
            <person name="De Bivort B.L."/>
            <person name="Kasson M.T."/>
            <person name="De Fine Licht H.H."/>
            <person name="Stajich J.E."/>
        </authorList>
    </citation>
    <scope>NUCLEOTIDE SEQUENCE</scope>
    <source>
        <strain evidence="1">Berkeley</strain>
    </source>
</reference>
<proteinExistence type="predicted"/>
<dbReference type="Proteomes" id="UP001165960">
    <property type="component" value="Unassembled WGS sequence"/>
</dbReference>
<protein>
    <submittedName>
        <fullName evidence="1">Uncharacterized protein</fullName>
    </submittedName>
</protein>
<sequence length="329" mass="37371">MLHSQELYSQEAQRLVAQLSKLRENIDCFDCCLRKTSCANFFNATFVCSFCGGLLRELGHVVKKINSADFTPKEADFLQAGGNKKAISIWRNIPASELGLQMLEFQDISGTREHLKQKYLRRRWFKSPVAVPAPIEKPKFKIQPRFFSDNTPSIPKDVPKKALDLASEANDDVMFVKPQPRRQAEYSEEKFDSFGFSDKFSRMYIKHTSPQMVTDMPLEAVTYSFDAFVPKIDAKLREERQRAKAAALEAQRSTPFPTARPNTLPITPQQSPDFPSSSNYISELPKQTPYMVPSQMNSVPPSDYKSGPSQFTAHHPGQRSFPVAHDPFH</sequence>
<evidence type="ECO:0000313" key="2">
    <source>
        <dbReference type="Proteomes" id="UP001165960"/>
    </source>
</evidence>
<keyword evidence="2" id="KW-1185">Reference proteome</keyword>
<evidence type="ECO:0000313" key="1">
    <source>
        <dbReference type="EMBL" id="KAJ9052309.1"/>
    </source>
</evidence>
<comment type="caution">
    <text evidence="1">The sequence shown here is derived from an EMBL/GenBank/DDBJ whole genome shotgun (WGS) entry which is preliminary data.</text>
</comment>
<name>A0ACC2RQH2_9FUNG</name>
<accession>A0ACC2RQH2</accession>